<evidence type="ECO:0008006" key="3">
    <source>
        <dbReference type="Google" id="ProtNLM"/>
    </source>
</evidence>
<name>A0A7W4LVV2_BACVE</name>
<reference evidence="2" key="1">
    <citation type="submission" date="2020-10" db="EMBL/GenBank/DDBJ databases">
        <title>Complete genome sequence of Bacillus velezensis NST6.</title>
        <authorList>
            <person name="Choi J."/>
        </authorList>
    </citation>
    <scope>NUCLEOTIDE SEQUENCE [LARGE SCALE GENOMIC DNA]</scope>
    <source>
        <strain evidence="2">NST6</strain>
    </source>
</reference>
<dbReference type="RefSeq" id="WP_065180339.1">
    <property type="nucleotide sequence ID" value="NZ_CP033576.1"/>
</dbReference>
<organism evidence="1 2">
    <name type="scientific">Bacillus velezensis</name>
    <dbReference type="NCBI Taxonomy" id="492670"/>
    <lineage>
        <taxon>Bacteria</taxon>
        <taxon>Bacillati</taxon>
        <taxon>Bacillota</taxon>
        <taxon>Bacilli</taxon>
        <taxon>Bacillales</taxon>
        <taxon>Bacillaceae</taxon>
        <taxon>Bacillus</taxon>
        <taxon>Bacillus amyloliquefaciens group</taxon>
    </lineage>
</organism>
<proteinExistence type="predicted"/>
<sequence>MKTKEDDLKIAIEVFDRCCKKLYKHRNPNIRLEKSSELLSNWFLDGLKDLNPLTLGSNSHPDFIVQNVGFELKSTKTKGLIQFNSTIPCGGYLHNNEERECYYVIARYIKDRQFGYLEDFTLVDGDFFNNDRNLSFTHRNSQEKKFGSFQDGIVRYRKMYHFPSPHNEIPGVRFISKYNNAQSYNSNLQLEKEISRSNSTCEEFTFYVYAHDLLV</sequence>
<evidence type="ECO:0000313" key="1">
    <source>
        <dbReference type="EMBL" id="QOY26866.1"/>
    </source>
</evidence>
<dbReference type="AlphaFoldDB" id="A0A7W4LVV2"/>
<protein>
    <recommendedName>
        <fullName evidence="3">Restriction endonuclease</fullName>
    </recommendedName>
</protein>
<dbReference type="EMBL" id="CP063687">
    <property type="protein sequence ID" value="QOY26866.1"/>
    <property type="molecule type" value="Genomic_DNA"/>
</dbReference>
<evidence type="ECO:0000313" key="2">
    <source>
        <dbReference type="Proteomes" id="UP000587477"/>
    </source>
</evidence>
<accession>A0A7W4LVV2</accession>
<gene>
    <name evidence="1" type="ORF">BACVE_001877</name>
</gene>
<dbReference type="Proteomes" id="UP000587477">
    <property type="component" value="Chromosome"/>
</dbReference>